<evidence type="ECO:0000256" key="1">
    <source>
        <dbReference type="SAM" id="MobiDB-lite"/>
    </source>
</evidence>
<accession>A0A4Y2BXI6</accession>
<feature type="non-terminal residue" evidence="2">
    <location>
        <position position="1"/>
    </location>
</feature>
<sequence>KGSSNWIEGSNQMGMERKGTHTDPAYTKGCMAVCGKSRVMHEVHVKILLGPSSMCC</sequence>
<dbReference type="EMBL" id="BGPR01084807">
    <property type="protein sequence ID" value="GBL96951.1"/>
    <property type="molecule type" value="Genomic_DNA"/>
</dbReference>
<keyword evidence="3" id="KW-1185">Reference proteome</keyword>
<evidence type="ECO:0000313" key="3">
    <source>
        <dbReference type="Proteomes" id="UP000499080"/>
    </source>
</evidence>
<comment type="caution">
    <text evidence="2">The sequence shown here is derived from an EMBL/GenBank/DDBJ whole genome shotgun (WGS) entry which is preliminary data.</text>
</comment>
<gene>
    <name evidence="2" type="ORF">AVEN_82724_1</name>
</gene>
<organism evidence="2 3">
    <name type="scientific">Araneus ventricosus</name>
    <name type="common">Orbweaver spider</name>
    <name type="synonym">Epeira ventricosa</name>
    <dbReference type="NCBI Taxonomy" id="182803"/>
    <lineage>
        <taxon>Eukaryota</taxon>
        <taxon>Metazoa</taxon>
        <taxon>Ecdysozoa</taxon>
        <taxon>Arthropoda</taxon>
        <taxon>Chelicerata</taxon>
        <taxon>Arachnida</taxon>
        <taxon>Araneae</taxon>
        <taxon>Araneomorphae</taxon>
        <taxon>Entelegynae</taxon>
        <taxon>Araneoidea</taxon>
        <taxon>Araneidae</taxon>
        <taxon>Araneus</taxon>
    </lineage>
</organism>
<protein>
    <submittedName>
        <fullName evidence="2">Uncharacterized protein</fullName>
    </submittedName>
</protein>
<reference evidence="2 3" key="1">
    <citation type="journal article" date="2019" name="Sci. Rep.">
        <title>Orb-weaving spider Araneus ventricosus genome elucidates the spidroin gene catalogue.</title>
        <authorList>
            <person name="Kono N."/>
            <person name="Nakamura H."/>
            <person name="Ohtoshi R."/>
            <person name="Moran D.A.P."/>
            <person name="Shinohara A."/>
            <person name="Yoshida Y."/>
            <person name="Fujiwara M."/>
            <person name="Mori M."/>
            <person name="Tomita M."/>
            <person name="Arakawa K."/>
        </authorList>
    </citation>
    <scope>NUCLEOTIDE SEQUENCE [LARGE SCALE GENOMIC DNA]</scope>
</reference>
<name>A0A4Y2BXI6_ARAVE</name>
<feature type="region of interest" description="Disordered" evidence="1">
    <location>
        <begin position="1"/>
        <end position="20"/>
    </location>
</feature>
<dbReference type="Proteomes" id="UP000499080">
    <property type="component" value="Unassembled WGS sequence"/>
</dbReference>
<proteinExistence type="predicted"/>
<dbReference type="AlphaFoldDB" id="A0A4Y2BXI6"/>
<feature type="compositionally biased region" description="Polar residues" evidence="1">
    <location>
        <begin position="1"/>
        <end position="13"/>
    </location>
</feature>
<evidence type="ECO:0000313" key="2">
    <source>
        <dbReference type="EMBL" id="GBL96951.1"/>
    </source>
</evidence>